<reference evidence="2" key="1">
    <citation type="submission" date="2020-01" db="EMBL/GenBank/DDBJ databases">
        <title>Identification and distribution of gene clusters putatively required for synthesis of sphingolipid metabolism inhibitors in phylogenetically diverse species of the filamentous fungus Fusarium.</title>
        <authorList>
            <person name="Kim H.-S."/>
            <person name="Busman M."/>
            <person name="Brown D.W."/>
            <person name="Divon H."/>
            <person name="Uhlig S."/>
            <person name="Proctor R.H."/>
        </authorList>
    </citation>
    <scope>NUCLEOTIDE SEQUENCE</scope>
    <source>
        <strain evidence="2">NRRL 53441</strain>
    </source>
</reference>
<evidence type="ECO:0000313" key="3">
    <source>
        <dbReference type="Proteomes" id="UP000605986"/>
    </source>
</evidence>
<feature type="region of interest" description="Disordered" evidence="1">
    <location>
        <begin position="51"/>
        <end position="81"/>
    </location>
</feature>
<comment type="caution">
    <text evidence="2">The sequence shown here is derived from an EMBL/GenBank/DDBJ whole genome shotgun (WGS) entry which is preliminary data.</text>
</comment>
<dbReference type="PANTHER" id="PTHR35392:SF3">
    <property type="entry name" value="ZN(2)-C6 FUNGAL-TYPE DOMAIN-CONTAINING PROTEIN"/>
    <property type="match status" value="1"/>
</dbReference>
<keyword evidence="3" id="KW-1185">Reference proteome</keyword>
<proteinExistence type="predicted"/>
<evidence type="ECO:0000313" key="2">
    <source>
        <dbReference type="EMBL" id="KAF4447184.1"/>
    </source>
</evidence>
<dbReference type="PANTHER" id="PTHR35392">
    <property type="entry name" value="ZN(II)2CYS6 TRANSCRIPTION FACTOR (EUROFUNG)-RELATED-RELATED"/>
    <property type="match status" value="1"/>
</dbReference>
<protein>
    <submittedName>
        <fullName evidence="2">Uncharacterized protein</fullName>
    </submittedName>
</protein>
<dbReference type="Proteomes" id="UP000605986">
    <property type="component" value="Unassembled WGS sequence"/>
</dbReference>
<dbReference type="InterPro" id="IPR052973">
    <property type="entry name" value="Fungal_sec-metab_reg_TF"/>
</dbReference>
<dbReference type="OrthoDB" id="5062492at2759"/>
<sequence>MNSSDTNGGHATETLTAATEYGYGINATVINDSTAQGNQLDVTDDILIRSETRRSHSSDTLSATVGLLTQSSRQTPPSKLGEPSAVLSKFWELPPRMALAKGQAPYYLFSRRWKSMDLVDITNWASDEIRTIEISLDFLHAPNQVKVRKFIPLPGDLLDETWVKDGETIVHPLPTYAIVNLEEAAELFALRSDQEAANYLWNTLWVQCRISSHAEHIVGIDKLDAEPIDDITSPYHGTVPIPPVLEAQLECIYFTKFLRPLSRKVLKALMKLIDSKEKKYWYTIYLVLFMLLHSCSMTTRRNKEFAANIGVPGYTNPDGIRQHNAGSRTLLAHFHLALNGSYPFRLAIQGDLQDHASLGVSSLEDEEFITRTAELAARSSKDRPILRFTIIQTEKQLTTPRAWLGSGA</sequence>
<organism evidence="2 3">
    <name type="scientific">Fusarium austroafricanum</name>
    <dbReference type="NCBI Taxonomy" id="2364996"/>
    <lineage>
        <taxon>Eukaryota</taxon>
        <taxon>Fungi</taxon>
        <taxon>Dikarya</taxon>
        <taxon>Ascomycota</taxon>
        <taxon>Pezizomycotina</taxon>
        <taxon>Sordariomycetes</taxon>
        <taxon>Hypocreomycetidae</taxon>
        <taxon>Hypocreales</taxon>
        <taxon>Nectriaceae</taxon>
        <taxon>Fusarium</taxon>
        <taxon>Fusarium concolor species complex</taxon>
    </lineage>
</organism>
<feature type="compositionally biased region" description="Polar residues" evidence="1">
    <location>
        <begin position="58"/>
        <end position="77"/>
    </location>
</feature>
<gene>
    <name evidence="2" type="ORF">F53441_9231</name>
</gene>
<name>A0A8H4KC68_9HYPO</name>
<accession>A0A8H4KC68</accession>
<evidence type="ECO:0000256" key="1">
    <source>
        <dbReference type="SAM" id="MobiDB-lite"/>
    </source>
</evidence>
<dbReference type="AlphaFoldDB" id="A0A8H4KC68"/>
<dbReference type="EMBL" id="JAADJG010000413">
    <property type="protein sequence ID" value="KAF4447184.1"/>
    <property type="molecule type" value="Genomic_DNA"/>
</dbReference>